<sequence>MSILRSLPIALFLVISIVRADELSEFQNNVEIRLSKMMADANQHARCFVLASTSRDTLIAKLHYAHGTYVLEQEYFDAMAKEETEKLTSLKLPKKELEYFAYNRYNGNCKHLHLGRPQN</sequence>
<organism evidence="1 2">
    <name type="scientific">Moritella viscosa</name>
    <dbReference type="NCBI Taxonomy" id="80854"/>
    <lineage>
        <taxon>Bacteria</taxon>
        <taxon>Pseudomonadati</taxon>
        <taxon>Pseudomonadota</taxon>
        <taxon>Gammaproteobacteria</taxon>
        <taxon>Alteromonadales</taxon>
        <taxon>Moritellaceae</taxon>
        <taxon>Moritella</taxon>
    </lineage>
</organism>
<dbReference type="RefSeq" id="WP_075499517.1">
    <property type="nucleotide sequence ID" value="NZ_CAWRCN010000116.1"/>
</dbReference>
<proteinExistence type="predicted"/>
<gene>
    <name evidence="1" type="ORF">MT2528_2526</name>
</gene>
<dbReference type="GO" id="GO:0016874">
    <property type="term" value="F:ligase activity"/>
    <property type="evidence" value="ECO:0007669"/>
    <property type="project" value="UniProtKB-KW"/>
</dbReference>
<accession>A0ABY1HHP9</accession>
<dbReference type="EMBL" id="FPLJ01000056">
    <property type="protein sequence ID" value="SGY93200.1"/>
    <property type="molecule type" value="Genomic_DNA"/>
</dbReference>
<keyword evidence="1" id="KW-0436">Ligase</keyword>
<name>A0ABY1HHP9_9GAMM</name>
<evidence type="ECO:0000313" key="2">
    <source>
        <dbReference type="Proteomes" id="UP000182660"/>
    </source>
</evidence>
<protein>
    <submittedName>
        <fullName evidence="1">Argininosuccinate synthase-Citrulline--aspartate ligase</fullName>
    </submittedName>
</protein>
<reference evidence="1 2" key="1">
    <citation type="submission" date="2016-11" db="EMBL/GenBank/DDBJ databases">
        <authorList>
            <person name="Klemetsen T."/>
        </authorList>
    </citation>
    <scope>NUCLEOTIDE SEQUENCE [LARGE SCALE GENOMIC DNA]</scope>
    <source>
        <strain evidence="1">MT 2528</strain>
    </source>
</reference>
<comment type="caution">
    <text evidence="1">The sequence shown here is derived from an EMBL/GenBank/DDBJ whole genome shotgun (WGS) entry which is preliminary data.</text>
</comment>
<evidence type="ECO:0000313" key="1">
    <source>
        <dbReference type="EMBL" id="SGY93200.1"/>
    </source>
</evidence>
<keyword evidence="2" id="KW-1185">Reference proteome</keyword>
<dbReference type="Proteomes" id="UP000182660">
    <property type="component" value="Unassembled WGS sequence"/>
</dbReference>